<dbReference type="EMBL" id="FO818640">
    <property type="protein sequence ID" value="CDM96368.1"/>
    <property type="molecule type" value="Genomic_DNA"/>
</dbReference>
<proteinExistence type="predicted"/>
<evidence type="ECO:0000313" key="2">
    <source>
        <dbReference type="Proteomes" id="UP000032946"/>
    </source>
</evidence>
<evidence type="ECO:0000313" key="1">
    <source>
        <dbReference type="EMBL" id="CDM96368.1"/>
    </source>
</evidence>
<protein>
    <submittedName>
        <fullName evidence="1">Uncharacterized protein</fullName>
    </submittedName>
</protein>
<name>A0A9P1NZK6_9CYAN</name>
<gene>
    <name evidence="1" type="ORF">ARTHRO_40777</name>
</gene>
<sequence length="39" mass="4491">MPVHNLRNRWPYFANFPFPLAMKAKEYAVSAKNTAGKSH</sequence>
<accession>A0A9P1NZK6</accession>
<dbReference type="AlphaFoldDB" id="A0A9P1NZK6"/>
<keyword evidence="2" id="KW-1185">Reference proteome</keyword>
<organism evidence="1 2">
    <name type="scientific">Limnospira indica PCC 8005</name>
    <dbReference type="NCBI Taxonomy" id="376219"/>
    <lineage>
        <taxon>Bacteria</taxon>
        <taxon>Bacillati</taxon>
        <taxon>Cyanobacteriota</taxon>
        <taxon>Cyanophyceae</taxon>
        <taxon>Oscillatoriophycideae</taxon>
        <taxon>Oscillatoriales</taxon>
        <taxon>Sirenicapillariaceae</taxon>
        <taxon>Limnospira</taxon>
    </lineage>
</organism>
<dbReference type="Proteomes" id="UP000032946">
    <property type="component" value="Chromosome"/>
</dbReference>
<reference evidence="1 2" key="1">
    <citation type="submission" date="2014-02" db="EMBL/GenBank/DDBJ databases">
        <authorList>
            <person name="Genoscope - CEA"/>
        </authorList>
    </citation>
    <scope>NUCLEOTIDE SEQUENCE [LARGE SCALE GENOMIC DNA]</scope>
    <source>
        <strain evidence="1 2">PCC 8005</strain>
    </source>
</reference>